<evidence type="ECO:0000313" key="2">
    <source>
        <dbReference type="Proteomes" id="UP000061382"/>
    </source>
</evidence>
<dbReference type="Proteomes" id="UP000061382">
    <property type="component" value="Chromosome"/>
</dbReference>
<dbReference type="EMBL" id="CP012643">
    <property type="protein sequence ID" value="ALJ00710.1"/>
    <property type="molecule type" value="Genomic_DNA"/>
</dbReference>
<accession>A0A0P0C675</accession>
<dbReference type="KEGG" id="rti:DC20_19160"/>
<dbReference type="PATRIC" id="fig|512763.3.peg.4206"/>
<sequence>MTLRRLLKIAFGLVILFAVAVGLTSINHPIILKWVTGSAKHHGKPMPATVYTNGQVNNHIKVFYSDPANNYILSLTEHDSLGMLKYINIDLNEKWIGIPVGTSKNDYDLIAGHLFQSETGGHLIPFQDHMKGFNFDPNLIFTDRQIRFNMPPNILKFDSVRITLP</sequence>
<proteinExistence type="predicted"/>
<name>A0A0P0C675_9BACT</name>
<organism evidence="1 2">
    <name type="scientific">Rufibacter tibetensis</name>
    <dbReference type="NCBI Taxonomy" id="512763"/>
    <lineage>
        <taxon>Bacteria</taxon>
        <taxon>Pseudomonadati</taxon>
        <taxon>Bacteroidota</taxon>
        <taxon>Cytophagia</taxon>
        <taxon>Cytophagales</taxon>
        <taxon>Hymenobacteraceae</taxon>
        <taxon>Rufibacter</taxon>
    </lineage>
</organism>
<gene>
    <name evidence="1" type="ORF">DC20_19160</name>
</gene>
<protein>
    <submittedName>
        <fullName evidence="1">Uncharacterized protein</fullName>
    </submittedName>
</protein>
<dbReference type="AlphaFoldDB" id="A0A0P0C675"/>
<keyword evidence="2" id="KW-1185">Reference proteome</keyword>
<dbReference type="STRING" id="512763.DC20_19160"/>
<reference evidence="1 2" key="1">
    <citation type="submission" date="2015-08" db="EMBL/GenBank/DDBJ databases">
        <title>Complete genome sequence of Rufibacter tibetensis strain 1351t, a radiation-resistant bacterium from tibet plateau.</title>
        <authorList>
            <person name="Dai J."/>
        </authorList>
    </citation>
    <scope>NUCLEOTIDE SEQUENCE [LARGE SCALE GENOMIC DNA]</scope>
    <source>
        <strain evidence="1 2">1351</strain>
    </source>
</reference>
<evidence type="ECO:0000313" key="1">
    <source>
        <dbReference type="EMBL" id="ALJ00710.1"/>
    </source>
</evidence>